<evidence type="ECO:0000313" key="2">
    <source>
        <dbReference type="Proteomes" id="UP001143192"/>
    </source>
</evidence>
<dbReference type="AlphaFoldDB" id="A0A9X2NW73"/>
<reference evidence="1" key="2">
    <citation type="submission" date="2022-04" db="EMBL/GenBank/DDBJ databases">
        <authorList>
            <person name="Fokt H."/>
            <person name="Baines J."/>
        </authorList>
    </citation>
    <scope>NUCLEOTIDE SEQUENCE</scope>
    <source>
        <strain evidence="1">KH365_2</strain>
    </source>
</reference>
<reference evidence="1" key="1">
    <citation type="journal article" date="2022" name="Arch. Microbiol.">
        <title>Bacteroides muris sp. nov. isolated from the cecum of wild-derived house mice.</title>
        <authorList>
            <person name="Fokt H."/>
            <person name="Unni R."/>
            <person name="Repnik U."/>
            <person name="Schmitz R.A."/>
            <person name="Bramkamp M."/>
            <person name="Baines J.F."/>
            <person name="Unterweger D."/>
        </authorList>
    </citation>
    <scope>NUCLEOTIDE SEQUENCE</scope>
    <source>
        <strain evidence="1">KH365_2</strain>
    </source>
</reference>
<dbReference type="EMBL" id="JAMZED010000105">
    <property type="protein sequence ID" value="MCR6506457.1"/>
    <property type="molecule type" value="Genomic_DNA"/>
</dbReference>
<accession>A0A9X2NW73</accession>
<keyword evidence="2" id="KW-1185">Reference proteome</keyword>
<gene>
    <name evidence="1" type="ORF">M1B79_17830</name>
</gene>
<dbReference type="RefSeq" id="WP_257932610.1">
    <property type="nucleotide sequence ID" value="NZ_JAMZED010000105.1"/>
</dbReference>
<dbReference type="InterPro" id="IPR025412">
    <property type="entry name" value="DUF4304"/>
</dbReference>
<protein>
    <submittedName>
        <fullName evidence="1">DUF4304 domain-containing protein</fullName>
    </submittedName>
</protein>
<dbReference type="Proteomes" id="UP001143192">
    <property type="component" value="Unassembled WGS sequence"/>
</dbReference>
<organism evidence="1 2">
    <name type="scientific">Bacteroides muris</name>
    <name type="common">ex Fokt et al. 2023</name>
    <dbReference type="NCBI Taxonomy" id="2937417"/>
    <lineage>
        <taxon>Bacteria</taxon>
        <taxon>Pseudomonadati</taxon>
        <taxon>Bacteroidota</taxon>
        <taxon>Bacteroidia</taxon>
        <taxon>Bacteroidales</taxon>
        <taxon>Bacteroidaceae</taxon>
        <taxon>Bacteroides</taxon>
    </lineage>
</organism>
<evidence type="ECO:0000313" key="1">
    <source>
        <dbReference type="EMBL" id="MCR6506457.1"/>
    </source>
</evidence>
<dbReference type="Pfam" id="PF14137">
    <property type="entry name" value="DUF4304"/>
    <property type="match status" value="1"/>
</dbReference>
<proteinExistence type="predicted"/>
<comment type="caution">
    <text evidence="1">The sequence shown here is derived from an EMBL/GenBank/DDBJ whole genome shotgun (WGS) entry which is preliminary data.</text>
</comment>
<sequence length="197" mass="23534">MYIKELSKGIKIKGFKKNSLTWLCQCDPFVYMFRIEPGKYCDKNWQYYTLEIGIYSSDVFALCWGKVPKGKSVKNTDCCLRGSISDFFQENGDIEFYEDVDVKELQERINFLIEKDIIPFFNKIKSFEKLYRIMLFYEEKAIQQELHQIYIACIEYVMNKKNDALIRLEKINNQVWKKKAQEVIMRMTNKQLSAENN</sequence>
<name>A0A9X2NW73_9BACE</name>